<dbReference type="GO" id="GO:0003677">
    <property type="term" value="F:DNA binding"/>
    <property type="evidence" value="ECO:0007669"/>
    <property type="project" value="UniProtKB-UniRule"/>
</dbReference>
<evidence type="ECO:0000256" key="5">
    <source>
        <dbReference type="PROSITE-ProRule" id="PRU00335"/>
    </source>
</evidence>
<dbReference type="InterPro" id="IPR036271">
    <property type="entry name" value="Tet_transcr_reg_TetR-rel_C_sf"/>
</dbReference>
<dbReference type="Pfam" id="PF13977">
    <property type="entry name" value="TetR_C_6"/>
    <property type="match status" value="1"/>
</dbReference>
<sequence>MTPRLTGMGRRGSYAKGLARRREILRTALEVIARSGYSSASVRELAEAVGLSQAGLLHHFGTKEELFIEVLRTRDEVDAGRAAEDEGGPGGLSADRFVEIIEHNAQVPGLVHLYTRLQAEAADASHAAHEYFRERQGRVRAELSRAVRAEQDAGRMRADLDPEATARTLMALADGLQAQWLYDPQVDMAGMIVRHLEALRP</sequence>
<organism evidence="7 8">
    <name type="scientific">Nesterenkonia xinjiangensis</name>
    <dbReference type="NCBI Taxonomy" id="225327"/>
    <lineage>
        <taxon>Bacteria</taxon>
        <taxon>Bacillati</taxon>
        <taxon>Actinomycetota</taxon>
        <taxon>Actinomycetes</taxon>
        <taxon>Micrococcales</taxon>
        <taxon>Micrococcaceae</taxon>
        <taxon>Nesterenkonia</taxon>
    </lineage>
</organism>
<evidence type="ECO:0000313" key="8">
    <source>
        <dbReference type="Proteomes" id="UP000535437"/>
    </source>
</evidence>
<accession>A0A7Z0GK41</accession>
<evidence type="ECO:0000313" key="7">
    <source>
        <dbReference type="EMBL" id="NYJ77412.1"/>
    </source>
</evidence>
<feature type="DNA-binding region" description="H-T-H motif" evidence="5">
    <location>
        <begin position="41"/>
        <end position="60"/>
    </location>
</feature>
<dbReference type="Proteomes" id="UP000535437">
    <property type="component" value="Unassembled WGS sequence"/>
</dbReference>
<feature type="domain" description="HTH tetR-type" evidence="6">
    <location>
        <begin position="18"/>
        <end position="78"/>
    </location>
</feature>
<dbReference type="PRINTS" id="PR00455">
    <property type="entry name" value="HTHTETR"/>
</dbReference>
<keyword evidence="4" id="KW-0804">Transcription</keyword>
<proteinExistence type="predicted"/>
<dbReference type="SUPFAM" id="SSF48498">
    <property type="entry name" value="Tetracyclin repressor-like, C-terminal domain"/>
    <property type="match status" value="1"/>
</dbReference>
<dbReference type="Gene3D" id="1.10.357.10">
    <property type="entry name" value="Tetracycline Repressor, domain 2"/>
    <property type="match status" value="1"/>
</dbReference>
<dbReference type="InterPro" id="IPR009057">
    <property type="entry name" value="Homeodomain-like_sf"/>
</dbReference>
<dbReference type="PANTHER" id="PTHR47506">
    <property type="entry name" value="TRANSCRIPTIONAL REGULATORY PROTEIN"/>
    <property type="match status" value="1"/>
</dbReference>
<keyword evidence="1" id="KW-0678">Repressor</keyword>
<keyword evidence="3 5" id="KW-0238">DNA-binding</keyword>
<dbReference type="Pfam" id="PF00440">
    <property type="entry name" value="TetR_N"/>
    <property type="match status" value="1"/>
</dbReference>
<keyword evidence="8" id="KW-1185">Reference proteome</keyword>
<name>A0A7Z0GK41_9MICC</name>
<gene>
    <name evidence="7" type="ORF">HNR09_000823</name>
</gene>
<keyword evidence="2" id="KW-0805">Transcription regulation</keyword>
<evidence type="ECO:0000256" key="2">
    <source>
        <dbReference type="ARBA" id="ARBA00023015"/>
    </source>
</evidence>
<evidence type="ECO:0000256" key="1">
    <source>
        <dbReference type="ARBA" id="ARBA00022491"/>
    </source>
</evidence>
<dbReference type="InterPro" id="IPR001647">
    <property type="entry name" value="HTH_TetR"/>
</dbReference>
<dbReference type="SUPFAM" id="SSF46689">
    <property type="entry name" value="Homeodomain-like"/>
    <property type="match status" value="1"/>
</dbReference>
<dbReference type="InterPro" id="IPR039538">
    <property type="entry name" value="BetI_C"/>
</dbReference>
<evidence type="ECO:0000259" key="6">
    <source>
        <dbReference type="PROSITE" id="PS50977"/>
    </source>
</evidence>
<dbReference type="PROSITE" id="PS50977">
    <property type="entry name" value="HTH_TETR_2"/>
    <property type="match status" value="1"/>
</dbReference>
<evidence type="ECO:0000256" key="4">
    <source>
        <dbReference type="ARBA" id="ARBA00023163"/>
    </source>
</evidence>
<dbReference type="PANTHER" id="PTHR47506:SF6">
    <property type="entry name" value="HTH-TYPE TRANSCRIPTIONAL REPRESSOR NEMR"/>
    <property type="match status" value="1"/>
</dbReference>
<evidence type="ECO:0000256" key="3">
    <source>
        <dbReference type="ARBA" id="ARBA00023125"/>
    </source>
</evidence>
<protein>
    <submittedName>
        <fullName evidence="7">AcrR family transcriptional regulator</fullName>
    </submittedName>
</protein>
<dbReference type="EMBL" id="JACCFY010000001">
    <property type="protein sequence ID" value="NYJ77412.1"/>
    <property type="molecule type" value="Genomic_DNA"/>
</dbReference>
<comment type="caution">
    <text evidence="7">The sequence shown here is derived from an EMBL/GenBank/DDBJ whole genome shotgun (WGS) entry which is preliminary data.</text>
</comment>
<dbReference type="AlphaFoldDB" id="A0A7Z0GK41"/>
<dbReference type="RefSeq" id="WP_343047440.1">
    <property type="nucleotide sequence ID" value="NZ_BAAALL010000004.1"/>
</dbReference>
<reference evidence="7 8" key="1">
    <citation type="submission" date="2020-07" db="EMBL/GenBank/DDBJ databases">
        <title>Sequencing the genomes of 1000 actinobacteria strains.</title>
        <authorList>
            <person name="Klenk H.-P."/>
        </authorList>
    </citation>
    <scope>NUCLEOTIDE SEQUENCE [LARGE SCALE GENOMIC DNA]</scope>
    <source>
        <strain evidence="7 8">DSM 15475</strain>
    </source>
</reference>